<dbReference type="EMBL" id="CZAP01000004">
    <property type="protein sequence ID" value="CUP28120.1"/>
    <property type="molecule type" value="Genomic_DNA"/>
</dbReference>
<reference evidence="1 2" key="1">
    <citation type="submission" date="2015-09" db="EMBL/GenBank/DDBJ databases">
        <authorList>
            <consortium name="Pathogen Informatics"/>
        </authorList>
    </citation>
    <scope>NUCLEOTIDE SEQUENCE [LARGE SCALE GENOMIC DNA]</scope>
    <source>
        <strain evidence="1 2">2789STDY5834899</strain>
    </source>
</reference>
<sequence length="56" mass="6715">MLRNPLFYRVICLFLVVYQKKYHFCLHVFQNISIFATLFSSVTYKVTSLIIKLLIQ</sequence>
<dbReference type="Proteomes" id="UP000095576">
    <property type="component" value="Unassembled WGS sequence"/>
</dbReference>
<gene>
    <name evidence="1" type="ORF">ERS852511_01664</name>
</gene>
<evidence type="ECO:0000313" key="2">
    <source>
        <dbReference type="Proteomes" id="UP000095576"/>
    </source>
</evidence>
<accession>A0A174M284</accession>
<name>A0A174M284_BACT4</name>
<dbReference type="AlphaFoldDB" id="A0A174M284"/>
<protein>
    <submittedName>
        <fullName evidence="1">Uncharacterized protein</fullName>
    </submittedName>
</protein>
<organism evidence="1 2">
    <name type="scientific">Bacteroides thetaiotaomicron</name>
    <dbReference type="NCBI Taxonomy" id="818"/>
    <lineage>
        <taxon>Bacteria</taxon>
        <taxon>Pseudomonadati</taxon>
        <taxon>Bacteroidota</taxon>
        <taxon>Bacteroidia</taxon>
        <taxon>Bacteroidales</taxon>
        <taxon>Bacteroidaceae</taxon>
        <taxon>Bacteroides</taxon>
    </lineage>
</organism>
<proteinExistence type="predicted"/>
<evidence type="ECO:0000313" key="1">
    <source>
        <dbReference type="EMBL" id="CUP28120.1"/>
    </source>
</evidence>